<evidence type="ECO:0000256" key="2">
    <source>
        <dbReference type="ARBA" id="ARBA00022692"/>
    </source>
</evidence>
<dbReference type="PANTHER" id="PTHR23502">
    <property type="entry name" value="MAJOR FACILITATOR SUPERFAMILY"/>
    <property type="match status" value="1"/>
</dbReference>
<dbReference type="Proteomes" id="UP000664203">
    <property type="component" value="Unassembled WGS sequence"/>
</dbReference>
<feature type="transmembrane region" description="Helical" evidence="6">
    <location>
        <begin position="83"/>
        <end position="102"/>
    </location>
</feature>
<reference evidence="7" key="1">
    <citation type="submission" date="2021-03" db="EMBL/GenBank/DDBJ databases">
        <authorList>
            <person name="Tagirdzhanova G."/>
        </authorList>
    </citation>
    <scope>NUCLEOTIDE SEQUENCE</scope>
</reference>
<evidence type="ECO:0000256" key="4">
    <source>
        <dbReference type="ARBA" id="ARBA00023136"/>
    </source>
</evidence>
<evidence type="ECO:0000313" key="8">
    <source>
        <dbReference type="Proteomes" id="UP000664203"/>
    </source>
</evidence>
<dbReference type="SUPFAM" id="SSF103473">
    <property type="entry name" value="MFS general substrate transporter"/>
    <property type="match status" value="1"/>
</dbReference>
<evidence type="ECO:0000256" key="3">
    <source>
        <dbReference type="ARBA" id="ARBA00022989"/>
    </source>
</evidence>
<comment type="caution">
    <text evidence="7">The sequence shown here is derived from an EMBL/GenBank/DDBJ whole genome shotgun (WGS) entry which is preliminary data.</text>
</comment>
<dbReference type="Gene3D" id="1.20.1250.20">
    <property type="entry name" value="MFS general substrate transporter like domains"/>
    <property type="match status" value="1"/>
</dbReference>
<evidence type="ECO:0000313" key="7">
    <source>
        <dbReference type="EMBL" id="CAF9934980.1"/>
    </source>
</evidence>
<name>A0A8H3G391_9LECA</name>
<dbReference type="EMBL" id="CAJPDR010000398">
    <property type="protein sequence ID" value="CAF9934980.1"/>
    <property type="molecule type" value="Genomic_DNA"/>
</dbReference>
<feature type="transmembrane region" description="Helical" evidence="6">
    <location>
        <begin position="149"/>
        <end position="169"/>
    </location>
</feature>
<evidence type="ECO:0008006" key="9">
    <source>
        <dbReference type="Google" id="ProtNLM"/>
    </source>
</evidence>
<comment type="subcellular location">
    <subcellularLocation>
        <location evidence="1">Membrane</location>
        <topology evidence="1">Multi-pass membrane protein</topology>
    </subcellularLocation>
</comment>
<dbReference type="PANTHER" id="PTHR23502:SF187">
    <property type="entry name" value="TRANSPORTER, PUTATIVE (AFU_ORTHOLOGUE AFUA_2G17840)-RELATED"/>
    <property type="match status" value="1"/>
</dbReference>
<feature type="transmembrane region" description="Helical" evidence="6">
    <location>
        <begin position="309"/>
        <end position="336"/>
    </location>
</feature>
<evidence type="ECO:0000256" key="5">
    <source>
        <dbReference type="SAM" id="MobiDB-lite"/>
    </source>
</evidence>
<proteinExistence type="predicted"/>
<dbReference type="InterPro" id="IPR036259">
    <property type="entry name" value="MFS_trans_sf"/>
</dbReference>
<evidence type="ECO:0000256" key="1">
    <source>
        <dbReference type="ARBA" id="ARBA00004141"/>
    </source>
</evidence>
<feature type="transmembrane region" description="Helical" evidence="6">
    <location>
        <begin position="237"/>
        <end position="256"/>
    </location>
</feature>
<dbReference type="GO" id="GO:0005886">
    <property type="term" value="C:plasma membrane"/>
    <property type="evidence" value="ECO:0007669"/>
    <property type="project" value="TreeGrafter"/>
</dbReference>
<keyword evidence="4 6" id="KW-0472">Membrane</keyword>
<evidence type="ECO:0000256" key="6">
    <source>
        <dbReference type="SAM" id="Phobius"/>
    </source>
</evidence>
<feature type="transmembrane region" description="Helical" evidence="6">
    <location>
        <begin position="181"/>
        <end position="200"/>
    </location>
</feature>
<dbReference type="OrthoDB" id="2533084at2759"/>
<feature type="transmembrane region" description="Helical" evidence="6">
    <location>
        <begin position="207"/>
        <end position="225"/>
    </location>
</feature>
<keyword evidence="2 6" id="KW-0812">Transmembrane</keyword>
<accession>A0A8H3G391</accession>
<protein>
    <recommendedName>
        <fullName evidence="9">Major facilitator superfamily (MFS) profile domain-containing protein</fullName>
    </recommendedName>
</protein>
<sequence length="524" mass="57147">MSSSDHSAESPNEKFTILGDKDKANPTGAIDDPSAHILDVNKLGVEGQGLQTASDGKTVLIPQPSSDPNDPLNWSSVKKHGTLFVLAVVAFMANYGSAVGIITLLPQAGQWMKPQNTIQHSLVGNLICLGGGGLFTVLLSAYFGRLPIFFLFTAMALGTSAWCAAATSFNSYLAARILNGFFSVVGEAGGLMIIQDIFFFHEHPRKINLWSGGVIASPYLGPLITAFIIDKETWPDAFWVNTGLSALCLLLVIGLMDETIYNRNLSRDQQPVPKSRLLRLIGVEQWRGRHLRQTFFQALMRPIIAISKLPVLICTIYFFLNFAWTIGVNATVSIWLTTIYKFTPYNLGFFYFASVIGAVTGGVLGHWLHDFVGNYYMRRHSGHIEPEARLIIVWLASPIMAVSIFILGFALQHTWHYMVIAVFCGGQVMGIMIATVALNSYLLDAYPEGSGEVGAWIVVGRTVGGFMSTYVEIDWVTRSGPLNACGAQTGIAAAAGLLILGLGLFGKRLRKAQGRMNFAMESGY</sequence>
<feature type="region of interest" description="Disordered" evidence="5">
    <location>
        <begin position="1"/>
        <end position="32"/>
    </location>
</feature>
<feature type="compositionally biased region" description="Basic and acidic residues" evidence="5">
    <location>
        <begin position="1"/>
        <end position="12"/>
    </location>
</feature>
<dbReference type="Pfam" id="PF07690">
    <property type="entry name" value="MFS_1"/>
    <property type="match status" value="1"/>
</dbReference>
<feature type="transmembrane region" description="Helical" evidence="6">
    <location>
        <begin position="390"/>
        <end position="411"/>
    </location>
</feature>
<gene>
    <name evidence="7" type="ORF">ALECFALPRED_006202</name>
</gene>
<feature type="transmembrane region" description="Helical" evidence="6">
    <location>
        <begin position="417"/>
        <end position="441"/>
    </location>
</feature>
<organism evidence="7 8">
    <name type="scientific">Alectoria fallacina</name>
    <dbReference type="NCBI Taxonomy" id="1903189"/>
    <lineage>
        <taxon>Eukaryota</taxon>
        <taxon>Fungi</taxon>
        <taxon>Dikarya</taxon>
        <taxon>Ascomycota</taxon>
        <taxon>Pezizomycotina</taxon>
        <taxon>Lecanoromycetes</taxon>
        <taxon>OSLEUM clade</taxon>
        <taxon>Lecanoromycetidae</taxon>
        <taxon>Lecanorales</taxon>
        <taxon>Lecanorineae</taxon>
        <taxon>Parmeliaceae</taxon>
        <taxon>Alectoria</taxon>
    </lineage>
</organism>
<dbReference type="InterPro" id="IPR011701">
    <property type="entry name" value="MFS"/>
</dbReference>
<dbReference type="GO" id="GO:0022857">
    <property type="term" value="F:transmembrane transporter activity"/>
    <property type="evidence" value="ECO:0007669"/>
    <property type="project" value="InterPro"/>
</dbReference>
<feature type="transmembrane region" description="Helical" evidence="6">
    <location>
        <begin position="486"/>
        <end position="506"/>
    </location>
</feature>
<feature type="transmembrane region" description="Helical" evidence="6">
    <location>
        <begin position="122"/>
        <end position="142"/>
    </location>
</feature>
<keyword evidence="3 6" id="KW-1133">Transmembrane helix</keyword>
<dbReference type="AlphaFoldDB" id="A0A8H3G391"/>
<keyword evidence="8" id="KW-1185">Reference proteome</keyword>
<feature type="transmembrane region" description="Helical" evidence="6">
    <location>
        <begin position="348"/>
        <end position="369"/>
    </location>
</feature>